<proteinExistence type="predicted"/>
<sequence length="320" mass="36978">MNVSRKFTAALQISQARTAKKLDLHMSQNMIRVGWIVVLFFHIFNAAYSSSLAYIYHYMASPIMDYYVQLLQMMPQKNYNGVITLYACIGAMNFYSAVKMSLYSLYYRRLVFGKIKHQQDDDGEDEAMLERPTKFQAFKCFAVGLARAISARGEWFDVVLLMREISEIASQIVQAHSSSFLISSVWMNQVFARLIFLNTFANTLVHYNLEEKVCLRRLYSTAIDLALDFAWGFNIPCKIIFVYMTLFIANDGSYPDDFNYSDTLLIKAVLECNQFFMVSWLDAVTTTLPYLNMLSGLRSVKLLIQHDMEMVRITPMVSRQ</sequence>
<dbReference type="AlphaFoldDB" id="A0A9W6YPC4"/>
<protein>
    <submittedName>
        <fullName evidence="2">Unnamed protein product</fullName>
    </submittedName>
</protein>
<feature type="transmembrane region" description="Helical" evidence="1">
    <location>
        <begin position="33"/>
        <end position="59"/>
    </location>
</feature>
<dbReference type="Proteomes" id="UP001165121">
    <property type="component" value="Unassembled WGS sequence"/>
</dbReference>
<evidence type="ECO:0000313" key="3">
    <source>
        <dbReference type="Proteomes" id="UP001165121"/>
    </source>
</evidence>
<keyword evidence="3" id="KW-1185">Reference proteome</keyword>
<organism evidence="2 3">
    <name type="scientific">Phytophthora fragariaefolia</name>
    <dbReference type="NCBI Taxonomy" id="1490495"/>
    <lineage>
        <taxon>Eukaryota</taxon>
        <taxon>Sar</taxon>
        <taxon>Stramenopiles</taxon>
        <taxon>Oomycota</taxon>
        <taxon>Peronosporomycetes</taxon>
        <taxon>Peronosporales</taxon>
        <taxon>Peronosporaceae</taxon>
        <taxon>Phytophthora</taxon>
    </lineage>
</organism>
<evidence type="ECO:0000313" key="2">
    <source>
        <dbReference type="EMBL" id="GMG17938.1"/>
    </source>
</evidence>
<comment type="caution">
    <text evidence="2">The sequence shown here is derived from an EMBL/GenBank/DDBJ whole genome shotgun (WGS) entry which is preliminary data.</text>
</comment>
<reference evidence="2" key="1">
    <citation type="submission" date="2023-04" db="EMBL/GenBank/DDBJ databases">
        <title>Phytophthora fragariaefolia NBRC 109709.</title>
        <authorList>
            <person name="Ichikawa N."/>
            <person name="Sato H."/>
            <person name="Tonouchi N."/>
        </authorList>
    </citation>
    <scope>NUCLEOTIDE SEQUENCE</scope>
    <source>
        <strain evidence="2">NBRC 109709</strain>
    </source>
</reference>
<keyword evidence="1" id="KW-0472">Membrane</keyword>
<name>A0A9W6YPC4_9STRA</name>
<evidence type="ECO:0000256" key="1">
    <source>
        <dbReference type="SAM" id="Phobius"/>
    </source>
</evidence>
<feature type="transmembrane region" description="Helical" evidence="1">
    <location>
        <begin position="79"/>
        <end position="98"/>
    </location>
</feature>
<dbReference type="EMBL" id="BSXT01019157">
    <property type="protein sequence ID" value="GMG17938.1"/>
    <property type="molecule type" value="Genomic_DNA"/>
</dbReference>
<gene>
    <name evidence="2" type="ORF">Pfra01_003046000</name>
</gene>
<keyword evidence="1" id="KW-1133">Transmembrane helix</keyword>
<keyword evidence="1" id="KW-0812">Transmembrane</keyword>
<dbReference type="OrthoDB" id="116432at2759"/>
<accession>A0A9W6YPC4</accession>